<protein>
    <submittedName>
        <fullName evidence="1">Uncharacterized protein</fullName>
    </submittedName>
</protein>
<organism evidence="1 2">
    <name type="scientific">Collinsella aerofaciens</name>
    <dbReference type="NCBI Taxonomy" id="74426"/>
    <lineage>
        <taxon>Bacteria</taxon>
        <taxon>Bacillati</taxon>
        <taxon>Actinomycetota</taxon>
        <taxon>Coriobacteriia</taxon>
        <taxon>Coriobacteriales</taxon>
        <taxon>Coriobacteriaceae</taxon>
        <taxon>Collinsella</taxon>
    </lineage>
</organism>
<gene>
    <name evidence="1" type="ORF">ERS852381_00327</name>
</gene>
<dbReference type="EMBL" id="CYYP01000002">
    <property type="protein sequence ID" value="CUN52264.1"/>
    <property type="molecule type" value="Genomic_DNA"/>
</dbReference>
<evidence type="ECO:0000313" key="2">
    <source>
        <dbReference type="Proteomes" id="UP000095468"/>
    </source>
</evidence>
<reference evidence="1 2" key="1">
    <citation type="submission" date="2015-09" db="EMBL/GenBank/DDBJ databases">
        <authorList>
            <consortium name="Pathogen Informatics"/>
        </authorList>
    </citation>
    <scope>NUCLEOTIDE SEQUENCE [LARGE SCALE GENOMIC DNA]</scope>
    <source>
        <strain evidence="1 2">2789STDY5608823</strain>
    </source>
</reference>
<sequence>MMNEVVMSRAAFVAGAGVLACALAGCSGGLGGAGGAKKATTADAACVDDNANVTVYAAINLDGADLVRLLKHQNYEWQGESVGYGAADDAGLFAFTFSKISDDVDELANSAIPLSESEYEELEPGGGDDSVAILLSVGGYTTGDRALTGAIGDAAIVQEKCTIDDSVYWLVKALDGSRYVISAYDTEDDGDSAHDIYIYSESFIHTGYLSGGDQIDIDELWSRLTNAS</sequence>
<proteinExistence type="predicted"/>
<evidence type="ECO:0000313" key="1">
    <source>
        <dbReference type="EMBL" id="CUN52264.1"/>
    </source>
</evidence>
<name>A0A173XKR9_9ACTN</name>
<dbReference type="AlphaFoldDB" id="A0A173XKR9"/>
<accession>A0A173XKR9</accession>
<dbReference type="Proteomes" id="UP000095468">
    <property type="component" value="Unassembled WGS sequence"/>
</dbReference>
<dbReference type="RefSeq" id="WP_055285325.1">
    <property type="nucleotide sequence ID" value="NZ_CYYP01000002.1"/>
</dbReference>